<organism evidence="1">
    <name type="scientific">Orpheovirus IHUMI-LCC2</name>
    <dbReference type="NCBI Taxonomy" id="2023057"/>
    <lineage>
        <taxon>Viruses</taxon>
        <taxon>Varidnaviria</taxon>
        <taxon>Bamfordvirae</taxon>
        <taxon>Nucleocytoviricota</taxon>
        <taxon>Megaviricetes</taxon>
        <taxon>Pimascovirales</taxon>
        <taxon>Ocovirineae</taxon>
        <taxon>Orpheoviridae</taxon>
        <taxon>Alphaorpheovirus</taxon>
        <taxon>Alphaorpheovirus massiliense</taxon>
    </lineage>
</organism>
<evidence type="ECO:0000313" key="2">
    <source>
        <dbReference type="Proteomes" id="UP000236316"/>
    </source>
</evidence>
<protein>
    <submittedName>
        <fullName evidence="1">Uncharacterized protein</fullName>
    </submittedName>
</protein>
<gene>
    <name evidence="1" type="ORF">ORPV_817</name>
</gene>
<evidence type="ECO:0000313" key="1">
    <source>
        <dbReference type="EMBL" id="SNW62721.1"/>
    </source>
</evidence>
<proteinExistence type="predicted"/>
<dbReference type="Proteomes" id="UP000236316">
    <property type="component" value="Segment"/>
</dbReference>
<dbReference type="GeneID" id="35382647"/>
<sequence>LIIILLSRIYKMTDNKSLIQYLQENNYGITETNWEDHKKSLIQHLQDNNMEYKINNDGIMKINWEDYKKLIDISSLYTSEEDSLGDVEYMKPNITIDMDSFKFLVFPN</sequence>
<accession>A0A2I2L5C8</accession>
<keyword evidence="2" id="KW-1185">Reference proteome</keyword>
<feature type="non-terminal residue" evidence="1">
    <location>
        <position position="1"/>
    </location>
</feature>
<dbReference type="KEGG" id="vg:35382647"/>
<reference evidence="1" key="1">
    <citation type="submission" date="2017-08" db="EMBL/GenBank/DDBJ databases">
        <authorList>
            <consortium name="Urmite Genomes"/>
        </authorList>
    </citation>
    <scope>NUCLEOTIDE SEQUENCE [LARGE SCALE GENOMIC DNA]</scope>
    <source>
        <strain evidence="1">IHUMI-LCC2</strain>
    </source>
</reference>
<dbReference type="RefSeq" id="YP_009449023.1">
    <property type="nucleotide sequence ID" value="NC_036594.1"/>
</dbReference>
<name>A0A2I2L5C8_9VIRU</name>
<dbReference type="EMBL" id="LT906555">
    <property type="protein sequence ID" value="SNW62721.1"/>
    <property type="molecule type" value="Genomic_DNA"/>
</dbReference>